<feature type="transmembrane region" description="Helical" evidence="6">
    <location>
        <begin position="48"/>
        <end position="65"/>
    </location>
</feature>
<evidence type="ECO:0000256" key="4">
    <source>
        <dbReference type="ARBA" id="ARBA00022989"/>
    </source>
</evidence>
<keyword evidence="5 6" id="KW-0472">Membrane</keyword>
<dbReference type="Proteomes" id="UP000730482">
    <property type="component" value="Unassembled WGS sequence"/>
</dbReference>
<comment type="subcellular location">
    <subcellularLocation>
        <location evidence="1">Membrane</location>
        <topology evidence="1">Multi-pass membrane protein</topology>
    </subcellularLocation>
</comment>
<dbReference type="Pfam" id="PF04138">
    <property type="entry name" value="GtrA_DPMS_TM"/>
    <property type="match status" value="1"/>
</dbReference>
<evidence type="ECO:0000256" key="1">
    <source>
        <dbReference type="ARBA" id="ARBA00004141"/>
    </source>
</evidence>
<feature type="transmembrane region" description="Helical" evidence="6">
    <location>
        <begin position="21"/>
        <end position="42"/>
    </location>
</feature>
<feature type="transmembrane region" description="Helical" evidence="6">
    <location>
        <begin position="114"/>
        <end position="135"/>
    </location>
</feature>
<protein>
    <submittedName>
        <fullName evidence="8">GtrA family protein</fullName>
    </submittedName>
</protein>
<dbReference type="PANTHER" id="PTHR38459">
    <property type="entry name" value="PROPHAGE BACTOPRENOL-LINKED GLUCOSE TRANSLOCASE HOMOLOG"/>
    <property type="match status" value="1"/>
</dbReference>
<reference evidence="8 9" key="1">
    <citation type="submission" date="2020-02" db="EMBL/GenBank/DDBJ databases">
        <title>Acidophilic actinobacteria isolated from forest soil.</title>
        <authorList>
            <person name="Golinska P."/>
        </authorList>
    </citation>
    <scope>NUCLEOTIDE SEQUENCE [LARGE SCALE GENOMIC DNA]</scope>
    <source>
        <strain evidence="8 9">NL8</strain>
    </source>
</reference>
<evidence type="ECO:0000256" key="2">
    <source>
        <dbReference type="ARBA" id="ARBA00009399"/>
    </source>
</evidence>
<name>A0ABS5L6C2_9ACTN</name>
<keyword evidence="9" id="KW-1185">Reference proteome</keyword>
<feature type="transmembrane region" description="Helical" evidence="6">
    <location>
        <begin position="85"/>
        <end position="108"/>
    </location>
</feature>
<evidence type="ECO:0000256" key="6">
    <source>
        <dbReference type="SAM" id="Phobius"/>
    </source>
</evidence>
<evidence type="ECO:0000259" key="7">
    <source>
        <dbReference type="Pfam" id="PF04138"/>
    </source>
</evidence>
<feature type="domain" description="GtrA/DPMS transmembrane" evidence="7">
    <location>
        <begin position="20"/>
        <end position="141"/>
    </location>
</feature>
<dbReference type="EMBL" id="JAAFYZ010000296">
    <property type="protein sequence ID" value="MBS2553895.1"/>
    <property type="molecule type" value="Genomic_DNA"/>
</dbReference>
<keyword evidence="3 6" id="KW-0812">Transmembrane</keyword>
<dbReference type="InterPro" id="IPR007267">
    <property type="entry name" value="GtrA_DPMS_TM"/>
</dbReference>
<dbReference type="InterPro" id="IPR051401">
    <property type="entry name" value="GtrA_CellWall_Glycosyl"/>
</dbReference>
<organism evidence="8 9">
    <name type="scientific">Catenulispora pinistramenti</name>
    <dbReference type="NCBI Taxonomy" id="2705254"/>
    <lineage>
        <taxon>Bacteria</taxon>
        <taxon>Bacillati</taxon>
        <taxon>Actinomycetota</taxon>
        <taxon>Actinomycetes</taxon>
        <taxon>Catenulisporales</taxon>
        <taxon>Catenulisporaceae</taxon>
        <taxon>Catenulispora</taxon>
    </lineage>
</organism>
<proteinExistence type="inferred from homology"/>
<comment type="caution">
    <text evidence="8">The sequence shown here is derived from an EMBL/GenBank/DDBJ whole genome shotgun (WGS) entry which is preliminary data.</text>
</comment>
<dbReference type="RefSeq" id="WP_212020896.1">
    <property type="nucleotide sequence ID" value="NZ_JAAFYZ010000296.1"/>
</dbReference>
<evidence type="ECO:0000256" key="5">
    <source>
        <dbReference type="ARBA" id="ARBA00023136"/>
    </source>
</evidence>
<evidence type="ECO:0000313" key="8">
    <source>
        <dbReference type="EMBL" id="MBS2553895.1"/>
    </source>
</evidence>
<accession>A0ABS5L6C2</accession>
<sequence length="188" mass="20706">MTVVRSLYNRFEHLVHELGKFGAIGAIAFVVNFGVFNAYIAAAPSKQIFAKVVSTVVATCVAYVGNRYWTYKDRDKIDRHREMIFFFLINGVAAVIEVMFVFISKYGLGQDGTLAMNVASYVFGMPLGMLFRLYCYRTFVFPVGTVEEPEAVPAAATTPLYPTVAPTNGHANATAHAHQRPVPEAAGR</sequence>
<gene>
    <name evidence="8" type="ORF">KGQ19_44290</name>
</gene>
<evidence type="ECO:0000256" key="3">
    <source>
        <dbReference type="ARBA" id="ARBA00022692"/>
    </source>
</evidence>
<keyword evidence="4 6" id="KW-1133">Transmembrane helix</keyword>
<comment type="similarity">
    <text evidence="2">Belongs to the GtrA family.</text>
</comment>
<dbReference type="PANTHER" id="PTHR38459:SF1">
    <property type="entry name" value="PROPHAGE BACTOPRENOL-LINKED GLUCOSE TRANSLOCASE HOMOLOG"/>
    <property type="match status" value="1"/>
</dbReference>
<evidence type="ECO:0000313" key="9">
    <source>
        <dbReference type="Proteomes" id="UP000730482"/>
    </source>
</evidence>